<keyword evidence="3" id="KW-1185">Reference proteome</keyword>
<dbReference type="RefSeq" id="WP_067554243.1">
    <property type="nucleotide sequence ID" value="NZ_CP016895.1"/>
</dbReference>
<keyword evidence="1" id="KW-0732">Signal</keyword>
<dbReference type="EMBL" id="CP016895">
    <property type="protein sequence ID" value="AOA58229.1"/>
    <property type="molecule type" value="Genomic_DNA"/>
</dbReference>
<dbReference type="Proteomes" id="UP000093391">
    <property type="component" value="Chromosome"/>
</dbReference>
<accession>A0A1B2LZ99</accession>
<proteinExistence type="predicted"/>
<evidence type="ECO:0000313" key="2">
    <source>
        <dbReference type="EMBL" id="AOA58229.1"/>
    </source>
</evidence>
<organism evidence="2 3">
    <name type="scientific">Acinetobacter larvae</name>
    <dbReference type="NCBI Taxonomy" id="1789224"/>
    <lineage>
        <taxon>Bacteria</taxon>
        <taxon>Pseudomonadati</taxon>
        <taxon>Pseudomonadota</taxon>
        <taxon>Gammaproteobacteria</taxon>
        <taxon>Moraxellales</taxon>
        <taxon>Moraxellaceae</taxon>
        <taxon>Acinetobacter</taxon>
    </lineage>
</organism>
<feature type="chain" id="PRO_5008539897" evidence="1">
    <location>
        <begin position="19"/>
        <end position="142"/>
    </location>
</feature>
<dbReference type="AlphaFoldDB" id="A0A1B2LZ99"/>
<evidence type="ECO:0000256" key="1">
    <source>
        <dbReference type="SAM" id="SignalP"/>
    </source>
</evidence>
<sequence>MKKIALFFLILLNQPVWAAPTFLLEWDSKGEASSVNGVTYLGWDNDPSCTADIFIDEIKSFNYTAYDGNVEIITKNNHSPDGLFIYKKDLKGLNFDGNNHLSTLLKTKEKVVFIGEKCGSGGYFNIGSIIKLSEINKASKAP</sequence>
<gene>
    <name evidence="2" type="ORF">BFG52_07600</name>
</gene>
<dbReference type="KEGG" id="ala:BFG52_07600"/>
<name>A0A1B2LZ99_9GAMM</name>
<feature type="signal peptide" evidence="1">
    <location>
        <begin position="1"/>
        <end position="18"/>
    </location>
</feature>
<protein>
    <submittedName>
        <fullName evidence="2">Uncharacterized protein</fullName>
    </submittedName>
</protein>
<evidence type="ECO:0000313" key="3">
    <source>
        <dbReference type="Proteomes" id="UP000093391"/>
    </source>
</evidence>
<reference evidence="2 3" key="1">
    <citation type="submission" date="2016-08" db="EMBL/GenBank/DDBJ databases">
        <authorList>
            <person name="Seilhamer J.J."/>
        </authorList>
    </citation>
    <scope>NUCLEOTIDE SEQUENCE [LARGE SCALE GENOMIC DNA]</scope>
    <source>
        <strain evidence="2 3">BRTC-1</strain>
    </source>
</reference>